<evidence type="ECO:0000256" key="1">
    <source>
        <dbReference type="ARBA" id="ARBA00006479"/>
    </source>
</evidence>
<dbReference type="Gene3D" id="3.30.420.40">
    <property type="match status" value="2"/>
</dbReference>
<dbReference type="InterPro" id="IPR000600">
    <property type="entry name" value="ROK"/>
</dbReference>
<evidence type="ECO:0000313" key="2">
    <source>
        <dbReference type="EMBL" id="TGY34315.1"/>
    </source>
</evidence>
<comment type="similarity">
    <text evidence="1">Belongs to the ROK (NagC/XylR) family.</text>
</comment>
<dbReference type="AlphaFoldDB" id="A0A4S2D042"/>
<dbReference type="OrthoDB" id="37575at2"/>
<dbReference type="Pfam" id="PF00480">
    <property type="entry name" value="ROK"/>
    <property type="match status" value="1"/>
</dbReference>
<protein>
    <submittedName>
        <fullName evidence="2">ROK family protein</fullName>
    </submittedName>
</protein>
<dbReference type="Proteomes" id="UP000309893">
    <property type="component" value="Unassembled WGS sequence"/>
</dbReference>
<dbReference type="PANTHER" id="PTHR18964">
    <property type="entry name" value="ROK (REPRESSOR, ORF, KINASE) FAMILY"/>
    <property type="match status" value="1"/>
</dbReference>
<reference evidence="2 3" key="1">
    <citation type="submission" date="2019-04" db="EMBL/GenBank/DDBJ databases">
        <title>Microbes associate with the intestines of laboratory mice.</title>
        <authorList>
            <person name="Navarre W."/>
            <person name="Wong E."/>
            <person name="Huang K."/>
            <person name="Tropini C."/>
            <person name="Ng K."/>
            <person name="Yu B."/>
        </authorList>
    </citation>
    <scope>NUCLEOTIDE SEQUENCE [LARGE SCALE GENOMIC DNA]</scope>
    <source>
        <strain evidence="2 3">NM46_B2-13</strain>
    </source>
</reference>
<dbReference type="InterPro" id="IPR043129">
    <property type="entry name" value="ATPase_NBD"/>
</dbReference>
<comment type="caution">
    <text evidence="2">The sequence shown here is derived from an EMBL/GenBank/DDBJ whole genome shotgun (WGS) entry which is preliminary data.</text>
</comment>
<evidence type="ECO:0000313" key="3">
    <source>
        <dbReference type="Proteomes" id="UP000309893"/>
    </source>
</evidence>
<dbReference type="RefSeq" id="WP_135949925.1">
    <property type="nucleotide sequence ID" value="NZ_SRYO01000010.1"/>
</dbReference>
<sequence length="406" mass="42260">MSQTVLDTGTGRASVDGVLDFAWDAGTFTATEAMRAASLTRSTAIEAIDTLIAAGVLQELANARDAGEYRAGRPARRFRLRDDAGVVAALDAGDTHLTAAVSDLSGEVLLRRQIALSPAQSVDERRDTIVAHLRATLAEAGVARDDVLSLCVGVAAPVTLQGQSPPHPEGFWERTNPGLIDALGDEADVVEVKNDAQLAAAAEGTGGEAVGCRDYVALLAGERLGAGVVVDGHLLHGAHGGVGEMFAFDFIRDVDSAFGLGPTLERLAREAIAKAETETTERRGLAAMDPAQVHGRDVLELAAGGDPLAIEITDAIGRVLARIVGVLGNMFDPERVIVCGAIADGIQPVLDAAQRTLAAQIHLPAPTLLRSRLGGDVVIRGALARARDSARATALPRRVARATRAD</sequence>
<dbReference type="PANTHER" id="PTHR18964:SF149">
    <property type="entry name" value="BIFUNCTIONAL UDP-N-ACETYLGLUCOSAMINE 2-EPIMERASE_N-ACETYLMANNOSAMINE KINASE"/>
    <property type="match status" value="1"/>
</dbReference>
<gene>
    <name evidence="2" type="ORF">E5344_13300</name>
</gene>
<accession>A0A4S2D042</accession>
<dbReference type="EMBL" id="SRYO01000010">
    <property type="protein sequence ID" value="TGY34315.1"/>
    <property type="molecule type" value="Genomic_DNA"/>
</dbReference>
<name>A0A4S2D042_9MICO</name>
<proteinExistence type="inferred from homology"/>
<organism evidence="2 3">
    <name type="scientific">Microbacterium laevaniformans</name>
    <dbReference type="NCBI Taxonomy" id="36807"/>
    <lineage>
        <taxon>Bacteria</taxon>
        <taxon>Bacillati</taxon>
        <taxon>Actinomycetota</taxon>
        <taxon>Actinomycetes</taxon>
        <taxon>Micrococcales</taxon>
        <taxon>Microbacteriaceae</taxon>
        <taxon>Microbacterium</taxon>
    </lineage>
</organism>
<dbReference type="SUPFAM" id="SSF53067">
    <property type="entry name" value="Actin-like ATPase domain"/>
    <property type="match status" value="1"/>
</dbReference>